<proteinExistence type="predicted"/>
<dbReference type="AlphaFoldDB" id="A0A2T6ZUJ6"/>
<feature type="region of interest" description="Disordered" evidence="1">
    <location>
        <begin position="1"/>
        <end position="25"/>
    </location>
</feature>
<dbReference type="InterPro" id="IPR032675">
    <property type="entry name" value="LRR_dom_sf"/>
</dbReference>
<dbReference type="SUPFAM" id="SSF81383">
    <property type="entry name" value="F-box domain"/>
    <property type="match status" value="1"/>
</dbReference>
<evidence type="ECO:0000313" key="3">
    <source>
        <dbReference type="EMBL" id="PUU79084.1"/>
    </source>
</evidence>
<sequence length="395" mass="44663">MVTTTATESSSQEHQENFSRNIPNPYRYHHQEETSAMAKEFLVLDRSFTSTTTSTTIPAGKPVVVPGVDSFSKLPTEIISNIFSYLSHHDLFSCLSTCRDWYYIGNDPLLWHELDLSNLRNTSLPHFLVPRTLHRHLTTCRSLTIDAPISISVRHVLTLLKCASQSPNLRSLTLTSIPNVRSQTKTLEQFFLSTKSQNLQHVDLSKTSISTSIIQALLQTSRKTLRSLNLEFSNIEDPALRAIAQFEALEHLSLLDCFSLSKPGLRSFLSKRLPESVRVLKICWLPDVRIGWLYELLMKPGNRIEKIDVRGCDRLTLGDLRCLQKIKPDLEMVHTALLEEESVWGYRKYIEYMGSLALPPPPVGVAVQKPKRERSSLAISTEQSSMLASAVPECM</sequence>
<keyword evidence="4" id="KW-1185">Reference proteome</keyword>
<comment type="caution">
    <text evidence="3">The sequence shown here is derived from an EMBL/GenBank/DDBJ whole genome shotgun (WGS) entry which is preliminary data.</text>
</comment>
<evidence type="ECO:0000313" key="4">
    <source>
        <dbReference type="Proteomes" id="UP000244722"/>
    </source>
</evidence>
<accession>A0A2T6ZUJ6</accession>
<reference evidence="3 4" key="1">
    <citation type="submission" date="2017-04" db="EMBL/GenBank/DDBJ databases">
        <title>Draft genome sequence of Tuber borchii Vittad., a whitish edible truffle.</title>
        <authorList>
            <consortium name="DOE Joint Genome Institute"/>
            <person name="Murat C."/>
            <person name="Kuo A."/>
            <person name="Barry K.W."/>
            <person name="Clum A."/>
            <person name="Dockter R.B."/>
            <person name="Fauchery L."/>
            <person name="Iotti M."/>
            <person name="Kohler A."/>
            <person name="Labutti K."/>
            <person name="Lindquist E.A."/>
            <person name="Lipzen A."/>
            <person name="Ohm R.A."/>
            <person name="Wang M."/>
            <person name="Grigoriev I.V."/>
            <person name="Zambonelli A."/>
            <person name="Martin F.M."/>
        </authorList>
    </citation>
    <scope>NUCLEOTIDE SEQUENCE [LARGE SCALE GENOMIC DNA]</scope>
    <source>
        <strain evidence="3 4">Tbo3840</strain>
    </source>
</reference>
<gene>
    <name evidence="3" type="ORF">B9Z19DRAFT_1125695</name>
</gene>
<dbReference type="EMBL" id="NESQ01000100">
    <property type="protein sequence ID" value="PUU79084.1"/>
    <property type="molecule type" value="Genomic_DNA"/>
</dbReference>
<protein>
    <recommendedName>
        <fullName evidence="2">F-box domain-containing protein</fullName>
    </recommendedName>
</protein>
<evidence type="ECO:0000259" key="2">
    <source>
        <dbReference type="PROSITE" id="PS50181"/>
    </source>
</evidence>
<dbReference type="GO" id="GO:0019005">
    <property type="term" value="C:SCF ubiquitin ligase complex"/>
    <property type="evidence" value="ECO:0007669"/>
    <property type="project" value="TreeGrafter"/>
</dbReference>
<dbReference type="Pfam" id="PF12937">
    <property type="entry name" value="F-box-like"/>
    <property type="match status" value="1"/>
</dbReference>
<dbReference type="InterPro" id="IPR001810">
    <property type="entry name" value="F-box_dom"/>
</dbReference>
<evidence type="ECO:0000256" key="1">
    <source>
        <dbReference type="SAM" id="MobiDB-lite"/>
    </source>
</evidence>
<feature type="compositionally biased region" description="Polar residues" evidence="1">
    <location>
        <begin position="1"/>
        <end position="10"/>
    </location>
</feature>
<dbReference type="STRING" id="42251.A0A2T6ZUJ6"/>
<dbReference type="PANTHER" id="PTHR16008">
    <property type="entry name" value="F-BOX ONLY PROTEIN 4"/>
    <property type="match status" value="1"/>
</dbReference>
<dbReference type="InterPro" id="IPR036047">
    <property type="entry name" value="F-box-like_dom_sf"/>
</dbReference>
<dbReference type="OrthoDB" id="722566at2759"/>
<dbReference type="Gene3D" id="3.80.10.10">
    <property type="entry name" value="Ribonuclease Inhibitor"/>
    <property type="match status" value="2"/>
</dbReference>
<dbReference type="Pfam" id="PF13516">
    <property type="entry name" value="LRR_6"/>
    <property type="match status" value="1"/>
</dbReference>
<dbReference type="GO" id="GO:0000209">
    <property type="term" value="P:protein polyubiquitination"/>
    <property type="evidence" value="ECO:0007669"/>
    <property type="project" value="TreeGrafter"/>
</dbReference>
<dbReference type="InterPro" id="IPR001611">
    <property type="entry name" value="Leu-rich_rpt"/>
</dbReference>
<name>A0A2T6ZUJ6_TUBBO</name>
<dbReference type="SUPFAM" id="SSF52047">
    <property type="entry name" value="RNI-like"/>
    <property type="match status" value="1"/>
</dbReference>
<dbReference type="SMART" id="SM00256">
    <property type="entry name" value="FBOX"/>
    <property type="match status" value="1"/>
</dbReference>
<feature type="domain" description="F-box" evidence="2">
    <location>
        <begin position="68"/>
        <end position="114"/>
    </location>
</feature>
<dbReference type="Proteomes" id="UP000244722">
    <property type="component" value="Unassembled WGS sequence"/>
</dbReference>
<organism evidence="3 4">
    <name type="scientific">Tuber borchii</name>
    <name type="common">White truffle</name>
    <dbReference type="NCBI Taxonomy" id="42251"/>
    <lineage>
        <taxon>Eukaryota</taxon>
        <taxon>Fungi</taxon>
        <taxon>Dikarya</taxon>
        <taxon>Ascomycota</taxon>
        <taxon>Pezizomycotina</taxon>
        <taxon>Pezizomycetes</taxon>
        <taxon>Pezizales</taxon>
        <taxon>Tuberaceae</taxon>
        <taxon>Tuber</taxon>
    </lineage>
</organism>
<dbReference type="PANTHER" id="PTHR16008:SF6">
    <property type="entry name" value="SI:DKEY-12E7.1"/>
    <property type="match status" value="1"/>
</dbReference>
<dbReference type="InterPro" id="IPR039588">
    <property type="entry name" value="FBXO4"/>
</dbReference>
<dbReference type="GO" id="GO:0031146">
    <property type="term" value="P:SCF-dependent proteasomal ubiquitin-dependent protein catabolic process"/>
    <property type="evidence" value="ECO:0007669"/>
    <property type="project" value="InterPro"/>
</dbReference>
<dbReference type="CDD" id="cd09917">
    <property type="entry name" value="F-box_SF"/>
    <property type="match status" value="1"/>
</dbReference>
<dbReference type="PROSITE" id="PS50181">
    <property type="entry name" value="FBOX"/>
    <property type="match status" value="1"/>
</dbReference>